<gene>
    <name evidence="2" type="ORF">A3B31_01265</name>
</gene>
<dbReference type="Proteomes" id="UP000177349">
    <property type="component" value="Unassembled WGS sequence"/>
</dbReference>
<comment type="caution">
    <text evidence="2">The sequence shown here is derived from an EMBL/GenBank/DDBJ whole genome shotgun (WGS) entry which is preliminary data.</text>
</comment>
<name>A0A1G2BS62_9BACT</name>
<dbReference type="CDD" id="cd07951">
    <property type="entry name" value="ED_3B_N_AMMECR1"/>
    <property type="match status" value="1"/>
</dbReference>
<accession>A0A1G2BS62</accession>
<dbReference type="EMBL" id="MHKN01000030">
    <property type="protein sequence ID" value="OGY91882.1"/>
    <property type="molecule type" value="Genomic_DNA"/>
</dbReference>
<dbReference type="GO" id="GO:0008198">
    <property type="term" value="F:ferrous iron binding"/>
    <property type="evidence" value="ECO:0007669"/>
    <property type="project" value="InterPro"/>
</dbReference>
<dbReference type="Gene3D" id="3.40.830.10">
    <property type="entry name" value="LigB-like"/>
    <property type="match status" value="1"/>
</dbReference>
<dbReference type="Pfam" id="PF02900">
    <property type="entry name" value="LigB"/>
    <property type="match status" value="1"/>
</dbReference>
<dbReference type="GO" id="GO:0016702">
    <property type="term" value="F:oxidoreductase activity, acting on single donors with incorporation of molecular oxygen, incorporation of two atoms of oxygen"/>
    <property type="evidence" value="ECO:0007669"/>
    <property type="project" value="UniProtKB-ARBA"/>
</dbReference>
<feature type="domain" description="Extradiol ring-cleavage dioxygenase class III enzyme subunit B" evidence="1">
    <location>
        <begin position="5"/>
        <end position="245"/>
    </location>
</feature>
<dbReference type="InterPro" id="IPR004183">
    <property type="entry name" value="Xdiol_dOase_suB"/>
</dbReference>
<sequence>MLAFAAFMPHPLIAIPGVGGEHAAKVRQTVRAFREITREFYAAQIEIVIVITPHATAPSLAYSINQRPSVALDFSRYGNLMEPIRLMSDIGFGYRMKESLETELSIALTDDEVLDYGSAVPLYYLTQRGRFSSPRVVVIGTGSSSLSDHFSFGRAVKQHIITSTSRIAVIASGDLAHGAHRRSIAGYMPQAAEFNERVRAAFVARDIQSLLTIPDGTLSQVTQCGARPLALLLGIIDQRTCMPRVLSFDIVLGVGYLTAIMDLT</sequence>
<protein>
    <recommendedName>
        <fullName evidence="1">Extradiol ring-cleavage dioxygenase class III enzyme subunit B domain-containing protein</fullName>
    </recommendedName>
</protein>
<proteinExistence type="predicted"/>
<evidence type="ECO:0000313" key="2">
    <source>
        <dbReference type="EMBL" id="OGY91882.1"/>
    </source>
</evidence>
<reference evidence="2 3" key="1">
    <citation type="journal article" date="2016" name="Nat. Commun.">
        <title>Thousands of microbial genomes shed light on interconnected biogeochemical processes in an aquifer system.</title>
        <authorList>
            <person name="Anantharaman K."/>
            <person name="Brown C.T."/>
            <person name="Hug L.A."/>
            <person name="Sharon I."/>
            <person name="Castelle C.J."/>
            <person name="Probst A.J."/>
            <person name="Thomas B.C."/>
            <person name="Singh A."/>
            <person name="Wilkins M.J."/>
            <person name="Karaoz U."/>
            <person name="Brodie E.L."/>
            <person name="Williams K.H."/>
            <person name="Hubbard S.S."/>
            <person name="Banfield J.F."/>
        </authorList>
    </citation>
    <scope>NUCLEOTIDE SEQUENCE [LARGE SCALE GENOMIC DNA]</scope>
</reference>
<evidence type="ECO:0000259" key="1">
    <source>
        <dbReference type="Pfam" id="PF02900"/>
    </source>
</evidence>
<organism evidence="2 3">
    <name type="scientific">Candidatus Komeilibacteria bacterium RIFCSPLOWO2_01_FULL_53_11</name>
    <dbReference type="NCBI Taxonomy" id="1798552"/>
    <lineage>
        <taxon>Bacteria</taxon>
        <taxon>Candidatus Komeiliibacteriota</taxon>
    </lineage>
</organism>
<dbReference type="SUPFAM" id="SSF53213">
    <property type="entry name" value="LigB-like"/>
    <property type="match status" value="1"/>
</dbReference>
<dbReference type="AlphaFoldDB" id="A0A1G2BS62"/>
<evidence type="ECO:0000313" key="3">
    <source>
        <dbReference type="Proteomes" id="UP000177349"/>
    </source>
</evidence>